<dbReference type="EMBL" id="CP060784">
    <property type="protein sequence ID" value="QNP51512.1"/>
    <property type="molecule type" value="Genomic_DNA"/>
</dbReference>
<evidence type="ECO:0000256" key="1">
    <source>
        <dbReference type="SAM" id="Phobius"/>
    </source>
</evidence>
<dbReference type="KEGG" id="hqi:H9L05_16075"/>
<keyword evidence="1" id="KW-0472">Membrane</keyword>
<sequence length="117" mass="12229">MKKTFYWLVVLLGSALTLGGQFLSFRPSIGLALSAGGAAVFAFPYFPNAPSTQVRIACLPGMSISTTVGSRYGARHFSGAENGPLLSAFHLGFTKSIAWLTGAVCAIIPAPLLRLAP</sequence>
<keyword evidence="1" id="KW-1133">Transmembrane helix</keyword>
<keyword evidence="3" id="KW-1185">Reference proteome</keyword>
<organism evidence="2 3">
    <name type="scientific">Hymenobacter qilianensis</name>
    <dbReference type="NCBI Taxonomy" id="1385715"/>
    <lineage>
        <taxon>Bacteria</taxon>
        <taxon>Pseudomonadati</taxon>
        <taxon>Bacteroidota</taxon>
        <taxon>Cytophagia</taxon>
        <taxon>Cytophagales</taxon>
        <taxon>Hymenobacteraceae</taxon>
        <taxon>Hymenobacter</taxon>
    </lineage>
</organism>
<dbReference type="AlphaFoldDB" id="A0A7H0GT96"/>
<evidence type="ECO:0000313" key="3">
    <source>
        <dbReference type="Proteomes" id="UP000516093"/>
    </source>
</evidence>
<accession>A0A7H0GT96</accession>
<reference evidence="2 3" key="1">
    <citation type="submission" date="2020-08" db="EMBL/GenBank/DDBJ databases">
        <title>Genome sequence of Hymenobacter qilianensis JCM 19763T.</title>
        <authorList>
            <person name="Hyun D.-W."/>
            <person name="Bae J.-W."/>
        </authorList>
    </citation>
    <scope>NUCLEOTIDE SEQUENCE [LARGE SCALE GENOMIC DNA]</scope>
    <source>
        <strain evidence="2 3">JCM 19763</strain>
    </source>
</reference>
<dbReference type="RefSeq" id="WP_187731794.1">
    <property type="nucleotide sequence ID" value="NZ_BMFN01000003.1"/>
</dbReference>
<feature type="transmembrane region" description="Helical" evidence="1">
    <location>
        <begin position="29"/>
        <end position="46"/>
    </location>
</feature>
<evidence type="ECO:0000313" key="2">
    <source>
        <dbReference type="EMBL" id="QNP51512.1"/>
    </source>
</evidence>
<gene>
    <name evidence="2" type="ORF">H9L05_16075</name>
</gene>
<dbReference type="Proteomes" id="UP000516093">
    <property type="component" value="Chromosome"/>
</dbReference>
<name>A0A7H0GT96_9BACT</name>
<proteinExistence type="predicted"/>
<keyword evidence="1" id="KW-0812">Transmembrane</keyword>
<protein>
    <submittedName>
        <fullName evidence="2">Uncharacterized protein</fullName>
    </submittedName>
</protein>